<keyword evidence="1" id="KW-0472">Membrane</keyword>
<accession>A0ABP8ZVT9</accession>
<protein>
    <submittedName>
        <fullName evidence="2">Uncharacterized protein</fullName>
    </submittedName>
</protein>
<feature type="transmembrane region" description="Helical" evidence="1">
    <location>
        <begin position="84"/>
        <end position="104"/>
    </location>
</feature>
<proteinExistence type="predicted"/>
<feature type="transmembrane region" description="Helical" evidence="1">
    <location>
        <begin position="56"/>
        <end position="78"/>
    </location>
</feature>
<keyword evidence="3" id="KW-1185">Reference proteome</keyword>
<evidence type="ECO:0000313" key="3">
    <source>
        <dbReference type="Proteomes" id="UP001500141"/>
    </source>
</evidence>
<dbReference type="RefSeq" id="WP_264541904.1">
    <property type="nucleotide sequence ID" value="NZ_BAABIP010000014.1"/>
</dbReference>
<name>A0ABP8ZVT9_9FLAO</name>
<reference evidence="3" key="1">
    <citation type="journal article" date="2019" name="Int. J. Syst. Evol. Microbiol.">
        <title>The Global Catalogue of Microorganisms (GCM) 10K type strain sequencing project: providing services to taxonomists for standard genome sequencing and annotation.</title>
        <authorList>
            <consortium name="The Broad Institute Genomics Platform"/>
            <consortium name="The Broad Institute Genome Sequencing Center for Infectious Disease"/>
            <person name="Wu L."/>
            <person name="Ma J."/>
        </authorList>
    </citation>
    <scope>NUCLEOTIDE SEQUENCE [LARGE SCALE GENOMIC DNA]</scope>
    <source>
        <strain evidence="3">JCM 18198</strain>
    </source>
</reference>
<comment type="caution">
    <text evidence="2">The sequence shown here is derived from an EMBL/GenBank/DDBJ whole genome shotgun (WGS) entry which is preliminary data.</text>
</comment>
<gene>
    <name evidence="2" type="ORF">GCM10023230_16090</name>
</gene>
<feature type="transmembrane region" description="Helical" evidence="1">
    <location>
        <begin position="116"/>
        <end position="136"/>
    </location>
</feature>
<dbReference type="Proteomes" id="UP001500141">
    <property type="component" value="Unassembled WGS sequence"/>
</dbReference>
<evidence type="ECO:0000256" key="1">
    <source>
        <dbReference type="SAM" id="Phobius"/>
    </source>
</evidence>
<dbReference type="EMBL" id="BAABIP010000014">
    <property type="protein sequence ID" value="GAA4767107.1"/>
    <property type="molecule type" value="Genomic_DNA"/>
</dbReference>
<evidence type="ECO:0000313" key="2">
    <source>
        <dbReference type="EMBL" id="GAA4767107.1"/>
    </source>
</evidence>
<organism evidence="2 3">
    <name type="scientific">Flavobacterium hankyongi</name>
    <dbReference type="NCBI Taxonomy" id="1176532"/>
    <lineage>
        <taxon>Bacteria</taxon>
        <taxon>Pseudomonadati</taxon>
        <taxon>Bacteroidota</taxon>
        <taxon>Flavobacteriia</taxon>
        <taxon>Flavobacteriales</taxon>
        <taxon>Flavobacteriaceae</taxon>
        <taxon>Flavobacterium</taxon>
    </lineage>
</organism>
<keyword evidence="1" id="KW-1133">Transmembrane helix</keyword>
<sequence length="138" mass="15316">MSTELNQDQLNTEIEKSNFKIYSKGAIYGFSIFFSTVFGGVLLMQNLKDLGKKKEANLVLGISLLYTAISIVIINLLPSTVGNPALFLNLIGGGILSYFFLPKYIPNFESFSKKAIWKPLIISLLISIPFVLALIYSE</sequence>
<feature type="transmembrane region" description="Helical" evidence="1">
    <location>
        <begin position="25"/>
        <end position="44"/>
    </location>
</feature>
<keyword evidence="1" id="KW-0812">Transmembrane</keyword>